<dbReference type="OMA" id="LCMINHI"/>
<dbReference type="SMART" id="SM00875">
    <property type="entry name" value="BACK"/>
    <property type="match status" value="1"/>
</dbReference>
<evidence type="ECO:0000313" key="4">
    <source>
        <dbReference type="EMBL" id="EFX75417.1"/>
    </source>
</evidence>
<evidence type="ECO:0000256" key="2">
    <source>
        <dbReference type="SAM" id="MobiDB-lite"/>
    </source>
</evidence>
<dbReference type="HOGENOM" id="CLU_004253_0_2_1"/>
<name>E9GYL5_DAPPU</name>
<dbReference type="OrthoDB" id="6408997at2759"/>
<dbReference type="GO" id="GO:0048512">
    <property type="term" value="P:circadian behavior"/>
    <property type="evidence" value="ECO:0000318"/>
    <property type="project" value="GO_Central"/>
</dbReference>
<dbReference type="eggNOG" id="KOG4350">
    <property type="taxonomic scope" value="Eukaryota"/>
</dbReference>
<dbReference type="STRING" id="6669.E9GYL5"/>
<dbReference type="SUPFAM" id="SSF54695">
    <property type="entry name" value="POZ domain"/>
    <property type="match status" value="1"/>
</dbReference>
<dbReference type="Gene3D" id="1.25.40.420">
    <property type="match status" value="1"/>
</dbReference>
<reference evidence="4 5" key="1">
    <citation type="journal article" date="2011" name="Science">
        <title>The ecoresponsive genome of Daphnia pulex.</title>
        <authorList>
            <person name="Colbourne J.K."/>
            <person name="Pfrender M.E."/>
            <person name="Gilbert D."/>
            <person name="Thomas W.K."/>
            <person name="Tucker A."/>
            <person name="Oakley T.H."/>
            <person name="Tokishita S."/>
            <person name="Aerts A."/>
            <person name="Arnold G.J."/>
            <person name="Basu M.K."/>
            <person name="Bauer D.J."/>
            <person name="Caceres C.E."/>
            <person name="Carmel L."/>
            <person name="Casola C."/>
            <person name="Choi J.H."/>
            <person name="Detter J.C."/>
            <person name="Dong Q."/>
            <person name="Dusheyko S."/>
            <person name="Eads B.D."/>
            <person name="Frohlich T."/>
            <person name="Geiler-Samerotte K.A."/>
            <person name="Gerlach D."/>
            <person name="Hatcher P."/>
            <person name="Jogdeo S."/>
            <person name="Krijgsveld J."/>
            <person name="Kriventseva E.V."/>
            <person name="Kultz D."/>
            <person name="Laforsch C."/>
            <person name="Lindquist E."/>
            <person name="Lopez J."/>
            <person name="Manak J.R."/>
            <person name="Muller J."/>
            <person name="Pangilinan J."/>
            <person name="Patwardhan R.P."/>
            <person name="Pitluck S."/>
            <person name="Pritham E.J."/>
            <person name="Rechtsteiner A."/>
            <person name="Rho M."/>
            <person name="Rogozin I.B."/>
            <person name="Sakarya O."/>
            <person name="Salamov A."/>
            <person name="Schaack S."/>
            <person name="Shapiro H."/>
            <person name="Shiga Y."/>
            <person name="Skalitzky C."/>
            <person name="Smith Z."/>
            <person name="Souvorov A."/>
            <person name="Sung W."/>
            <person name="Tang Z."/>
            <person name="Tsuchiya D."/>
            <person name="Tu H."/>
            <person name="Vos H."/>
            <person name="Wang M."/>
            <person name="Wolf Y.I."/>
            <person name="Yamagata H."/>
            <person name="Yamada T."/>
            <person name="Ye Y."/>
            <person name="Shaw J.R."/>
            <person name="Andrews J."/>
            <person name="Crease T.J."/>
            <person name="Tang H."/>
            <person name="Lucas S.M."/>
            <person name="Robertson H.M."/>
            <person name="Bork P."/>
            <person name="Koonin E.V."/>
            <person name="Zdobnov E.M."/>
            <person name="Grigoriev I.V."/>
            <person name="Lynch M."/>
            <person name="Boore J.L."/>
        </authorList>
    </citation>
    <scope>NUCLEOTIDE SEQUENCE [LARGE SCALE GENOMIC DNA]</scope>
</reference>
<keyword evidence="5" id="KW-1185">Reference proteome</keyword>
<dbReference type="PANTHER" id="PTHR46306:SF1">
    <property type="entry name" value="BTB_POZ DOMAIN-CONTAINING PROTEIN 9"/>
    <property type="match status" value="1"/>
</dbReference>
<organism evidence="4 5">
    <name type="scientific">Daphnia pulex</name>
    <name type="common">Water flea</name>
    <dbReference type="NCBI Taxonomy" id="6669"/>
    <lineage>
        <taxon>Eukaryota</taxon>
        <taxon>Metazoa</taxon>
        <taxon>Ecdysozoa</taxon>
        <taxon>Arthropoda</taxon>
        <taxon>Crustacea</taxon>
        <taxon>Branchiopoda</taxon>
        <taxon>Diplostraca</taxon>
        <taxon>Cladocera</taxon>
        <taxon>Anomopoda</taxon>
        <taxon>Daphniidae</taxon>
        <taxon>Daphnia</taxon>
    </lineage>
</organism>
<evidence type="ECO:0000259" key="3">
    <source>
        <dbReference type="PROSITE" id="PS50097"/>
    </source>
</evidence>
<dbReference type="CDD" id="cd18287">
    <property type="entry name" value="BTB_POZ_BTBD9"/>
    <property type="match status" value="1"/>
</dbReference>
<dbReference type="Pfam" id="PF07707">
    <property type="entry name" value="BACK"/>
    <property type="match status" value="1"/>
</dbReference>
<dbReference type="GO" id="GO:0050804">
    <property type="term" value="P:modulation of chemical synaptic transmission"/>
    <property type="evidence" value="ECO:0000318"/>
    <property type="project" value="GO_Central"/>
</dbReference>
<dbReference type="EMBL" id="GL732575">
    <property type="protein sequence ID" value="EFX75417.1"/>
    <property type="molecule type" value="Genomic_DNA"/>
</dbReference>
<sequence>MALAPLGTSHALAHLPTILRIKQMKHNELLLSALKNKNLAMSSQQQLGLVSPPLGLGEVDHVRSLSDNFNALLLSDNYQDITLVVENQRIPAHKIILASRSEYFRALLFGGLLESQKSEIELKGISAAAFHALLKYVYTGYVSLCNMKEELVKDLLGLAHQYAFPELEQSVSEYLKSILSQTNMCLVYDVANLYQLRALMEACRQYADRHATDILQSDAFLQLSPGTLCDLLQRDSFCVTEIEIFRAVSRWWHHNSYDDSVIKADATSELNAVLNSVRLPLITLSELLNEVRPSHLVSSDVILDALKFRTESRDSDLPYRGQLMPEVNVAHSRLGAQVLQGEMRTALLDGETTNYDMERGFTRHPIEDGNVGIVVRLGQPSIINHIKVLLWDRDMRSYSYYIEVSMDQRDWLRVVDYSNYHCRSWQRVYFPQRVVRFIRIVGTHNTVNKVFHVVSLEAYYSPTIVRLEKELIVPKHNVATIQLSACVVEGVSRSRNALLNGDTKNYDWDSGYTCHQLGSGAIVVQLAQPYIVSSMRLLLWDCDDRRYSFYVEVSTNNRDWITVCDRSRQPCQSWQSINFIPQPVVYVRIVGTQNTANDVFHCVHFECPAQEDGNGFEELVGSTPRLPIDAPTPSPSLLVDATAPPVPPPLPDNFNHFNPRPLDREPRNIEEEEGTNLPIRFTSSVDGSHTSQRSPRQ</sequence>
<feature type="compositionally biased region" description="Polar residues" evidence="2">
    <location>
        <begin position="681"/>
        <end position="697"/>
    </location>
</feature>
<dbReference type="PANTHER" id="PTHR46306">
    <property type="entry name" value="BTB/POZ DOMAIN-CONTAINING PROTEIN 9"/>
    <property type="match status" value="1"/>
</dbReference>
<accession>E9GYL5</accession>
<dbReference type="GO" id="GO:0005737">
    <property type="term" value="C:cytoplasm"/>
    <property type="evidence" value="ECO:0000318"/>
    <property type="project" value="GO_Central"/>
</dbReference>
<gene>
    <name evidence="4" type="ORF">DAPPUDRAFT_323341</name>
</gene>
<feature type="region of interest" description="Disordered" evidence="2">
    <location>
        <begin position="655"/>
        <end position="697"/>
    </location>
</feature>
<dbReference type="Gene3D" id="3.30.710.10">
    <property type="entry name" value="Potassium Channel Kv1.1, Chain A"/>
    <property type="match status" value="1"/>
</dbReference>
<dbReference type="InterPro" id="IPR008979">
    <property type="entry name" value="Galactose-bd-like_sf"/>
</dbReference>
<dbReference type="PROSITE" id="PS50097">
    <property type="entry name" value="BTB"/>
    <property type="match status" value="1"/>
</dbReference>
<dbReference type="GO" id="GO:0008344">
    <property type="term" value="P:adult locomotory behavior"/>
    <property type="evidence" value="ECO:0000318"/>
    <property type="project" value="GO_Central"/>
</dbReference>
<dbReference type="AlphaFoldDB" id="E9GYL5"/>
<dbReference type="KEGG" id="dpx:DAPPUDRAFT_323341"/>
<evidence type="ECO:0000313" key="5">
    <source>
        <dbReference type="Proteomes" id="UP000000305"/>
    </source>
</evidence>
<dbReference type="FunCoup" id="E9GYL5">
    <property type="interactions" value="1185"/>
</dbReference>
<feature type="domain" description="BTB" evidence="3">
    <location>
        <begin position="79"/>
        <end position="146"/>
    </location>
</feature>
<dbReference type="FunFam" id="1.25.40.420:FF:000005">
    <property type="entry name" value="BTB/POZ domain-containing protein 9"/>
    <property type="match status" value="1"/>
</dbReference>
<dbReference type="InterPro" id="IPR000210">
    <property type="entry name" value="BTB/POZ_dom"/>
</dbReference>
<dbReference type="InterPro" id="IPR000421">
    <property type="entry name" value="FA58C"/>
</dbReference>
<dbReference type="SUPFAM" id="SSF49785">
    <property type="entry name" value="Galactose-binding domain-like"/>
    <property type="match status" value="2"/>
</dbReference>
<dbReference type="Proteomes" id="UP000000305">
    <property type="component" value="Unassembled WGS sequence"/>
</dbReference>
<proteinExistence type="predicted"/>
<dbReference type="InterPro" id="IPR034091">
    <property type="entry name" value="BTBD9_BACK-like_dom"/>
</dbReference>
<dbReference type="FunFam" id="2.60.120.260:FF:000051">
    <property type="entry name" value="BTB/POZ domain-containing protein 9"/>
    <property type="match status" value="1"/>
</dbReference>
<dbReference type="Pfam" id="PF00651">
    <property type="entry name" value="BTB"/>
    <property type="match status" value="1"/>
</dbReference>
<protein>
    <recommendedName>
        <fullName evidence="1">BTB/POZ domain-containing protein 9</fullName>
    </recommendedName>
</protein>
<dbReference type="FunFam" id="2.60.120.260:FF:000038">
    <property type="entry name" value="BTB/POZ domain-containing protein 9"/>
    <property type="match status" value="1"/>
</dbReference>
<dbReference type="InterPro" id="IPR011705">
    <property type="entry name" value="BACK"/>
</dbReference>
<dbReference type="Gene3D" id="2.60.120.260">
    <property type="entry name" value="Galactose-binding domain-like"/>
    <property type="match status" value="2"/>
</dbReference>
<dbReference type="SMART" id="SM00225">
    <property type="entry name" value="BTB"/>
    <property type="match status" value="1"/>
</dbReference>
<dbReference type="InParanoid" id="E9GYL5"/>
<dbReference type="InterPro" id="IPR052407">
    <property type="entry name" value="BTB_POZ_domain_cont_9"/>
</dbReference>
<dbReference type="InterPro" id="IPR011333">
    <property type="entry name" value="SKP1/BTB/POZ_sf"/>
</dbReference>
<evidence type="ECO:0000256" key="1">
    <source>
        <dbReference type="ARBA" id="ARBA00020216"/>
    </source>
</evidence>
<dbReference type="Pfam" id="PF00754">
    <property type="entry name" value="F5_F8_type_C"/>
    <property type="match status" value="2"/>
</dbReference>
<dbReference type="CDD" id="cd14822">
    <property type="entry name" value="BACK_BTBD9"/>
    <property type="match status" value="1"/>
</dbReference>